<evidence type="ECO:0000313" key="2">
    <source>
        <dbReference type="EMBL" id="TVU00253.1"/>
    </source>
</evidence>
<comment type="caution">
    <text evidence="2">The sequence shown here is derived from an EMBL/GenBank/DDBJ whole genome shotgun (WGS) entry which is preliminary data.</text>
</comment>
<accession>A0A5J9SMR5</accession>
<feature type="compositionally biased region" description="Basic and acidic residues" evidence="1">
    <location>
        <begin position="96"/>
        <end position="106"/>
    </location>
</feature>
<name>A0A5J9SMR5_9POAL</name>
<keyword evidence="3" id="KW-1185">Reference proteome</keyword>
<gene>
    <name evidence="2" type="ORF">EJB05_54362</name>
</gene>
<protein>
    <submittedName>
        <fullName evidence="2">Uncharacterized protein</fullName>
    </submittedName>
</protein>
<dbReference type="Proteomes" id="UP000324897">
    <property type="component" value="Unassembled WGS sequence"/>
</dbReference>
<evidence type="ECO:0000256" key="1">
    <source>
        <dbReference type="SAM" id="MobiDB-lite"/>
    </source>
</evidence>
<dbReference type="AlphaFoldDB" id="A0A5J9SMR5"/>
<evidence type="ECO:0000313" key="3">
    <source>
        <dbReference type="Proteomes" id="UP000324897"/>
    </source>
</evidence>
<dbReference type="EMBL" id="RWGY01000621">
    <property type="protein sequence ID" value="TVU00253.1"/>
    <property type="molecule type" value="Genomic_DNA"/>
</dbReference>
<sequence>MKLLAIEFDEVDPEAPPIWRATVEDQEHDGTRDAKVYPGSGRKMRNTLRPALYSALLNLEDTRVLITSTEAVVGAAEIAEKVRAAMADKTLTEGAETVHKSAERATADGGTSHRSLAEFVRRCQAGTVGNAQ</sequence>
<feature type="region of interest" description="Disordered" evidence="1">
    <location>
        <begin position="94"/>
        <end position="113"/>
    </location>
</feature>
<feature type="non-terminal residue" evidence="2">
    <location>
        <position position="1"/>
    </location>
</feature>
<reference evidence="2 3" key="1">
    <citation type="journal article" date="2019" name="Sci. Rep.">
        <title>A high-quality genome of Eragrostis curvula grass provides insights into Poaceae evolution and supports new strategies to enhance forage quality.</title>
        <authorList>
            <person name="Carballo J."/>
            <person name="Santos B.A.C.M."/>
            <person name="Zappacosta D."/>
            <person name="Garbus I."/>
            <person name="Selva J.P."/>
            <person name="Gallo C.A."/>
            <person name="Diaz A."/>
            <person name="Albertini E."/>
            <person name="Caccamo M."/>
            <person name="Echenique V."/>
        </authorList>
    </citation>
    <scope>NUCLEOTIDE SEQUENCE [LARGE SCALE GENOMIC DNA]</scope>
    <source>
        <strain evidence="3">cv. Victoria</strain>
        <tissue evidence="2">Leaf</tissue>
    </source>
</reference>
<dbReference type="Gramene" id="TVU00253">
    <property type="protein sequence ID" value="TVU00253"/>
    <property type="gene ID" value="EJB05_54362"/>
</dbReference>
<proteinExistence type="predicted"/>
<organism evidence="2 3">
    <name type="scientific">Eragrostis curvula</name>
    <name type="common">weeping love grass</name>
    <dbReference type="NCBI Taxonomy" id="38414"/>
    <lineage>
        <taxon>Eukaryota</taxon>
        <taxon>Viridiplantae</taxon>
        <taxon>Streptophyta</taxon>
        <taxon>Embryophyta</taxon>
        <taxon>Tracheophyta</taxon>
        <taxon>Spermatophyta</taxon>
        <taxon>Magnoliopsida</taxon>
        <taxon>Liliopsida</taxon>
        <taxon>Poales</taxon>
        <taxon>Poaceae</taxon>
        <taxon>PACMAD clade</taxon>
        <taxon>Chloridoideae</taxon>
        <taxon>Eragrostideae</taxon>
        <taxon>Eragrostidinae</taxon>
        <taxon>Eragrostis</taxon>
    </lineage>
</organism>